<evidence type="ECO:0000313" key="4">
    <source>
        <dbReference type="EMBL" id="NEY19249.1"/>
    </source>
</evidence>
<dbReference type="PANTHER" id="PTHR47837:SF2">
    <property type="entry name" value="GTP PYROPHOSPHOKINASE YWAC"/>
    <property type="match status" value="1"/>
</dbReference>
<gene>
    <name evidence="4" type="ORF">G4D61_04615</name>
    <name evidence="3" type="ORF">NG54_12090</name>
</gene>
<dbReference type="Proteomes" id="UP000476934">
    <property type="component" value="Unassembled WGS sequence"/>
</dbReference>
<comment type="caution">
    <text evidence="3">The sequence shown here is derived from an EMBL/GenBank/DDBJ whole genome shotgun (WGS) entry which is preliminary data.</text>
</comment>
<dbReference type="OrthoDB" id="9789634at2"/>
<dbReference type="Gene3D" id="1.10.287.860">
    <property type="entry name" value="Nucleotidyltransferase"/>
    <property type="match status" value="1"/>
</dbReference>
<reference evidence="3 5" key="1">
    <citation type="submission" date="2014-10" db="EMBL/GenBank/DDBJ databases">
        <title>Draft genome of phytase producing Bacillus ginsengihumi strain M2.11.</title>
        <authorList>
            <person name="Toymentseva A."/>
            <person name="Boulygina E.A."/>
            <person name="Kazakov S.V."/>
            <person name="Kayumov I."/>
            <person name="Suleimanova A.D."/>
            <person name="Mardanova A.M."/>
            <person name="Maria S.N."/>
            <person name="Sergey M.Y."/>
            <person name="Sharipova M.R."/>
        </authorList>
    </citation>
    <scope>NUCLEOTIDE SEQUENCE [LARGE SCALE GENOMIC DNA]</scope>
    <source>
        <strain evidence="3 5">M2.11</strain>
    </source>
</reference>
<feature type="domain" description="RelA/SpoT" evidence="2">
    <location>
        <begin position="46"/>
        <end position="169"/>
    </location>
</feature>
<keyword evidence="6" id="KW-1185">Reference proteome</keyword>
<dbReference type="InterPro" id="IPR052366">
    <property type="entry name" value="GTP_Pyrophosphokinase"/>
</dbReference>
<evidence type="ECO:0000256" key="1">
    <source>
        <dbReference type="ARBA" id="ARBA00004976"/>
    </source>
</evidence>
<name>A0A0A6VEH2_9BACI</name>
<dbReference type="CDD" id="cd05399">
    <property type="entry name" value="NT_Rel-Spo_like"/>
    <property type="match status" value="1"/>
</dbReference>
<dbReference type="EMBL" id="JRUN01000036">
    <property type="protein sequence ID" value="KHD84944.1"/>
    <property type="molecule type" value="Genomic_DNA"/>
</dbReference>
<evidence type="ECO:0000313" key="6">
    <source>
        <dbReference type="Proteomes" id="UP000476934"/>
    </source>
</evidence>
<dbReference type="InterPro" id="IPR043519">
    <property type="entry name" value="NT_sf"/>
</dbReference>
<dbReference type="GO" id="GO:0015970">
    <property type="term" value="P:guanosine tetraphosphate biosynthetic process"/>
    <property type="evidence" value="ECO:0007669"/>
    <property type="project" value="UniProtKB-UniPathway"/>
</dbReference>
<dbReference type="Gene3D" id="3.30.460.10">
    <property type="entry name" value="Beta Polymerase, domain 2"/>
    <property type="match status" value="1"/>
</dbReference>
<reference evidence="4 6" key="2">
    <citation type="submission" date="2020-02" db="EMBL/GenBank/DDBJ databases">
        <authorList>
            <person name="Feng H."/>
        </authorList>
    </citation>
    <scope>NUCLEOTIDE SEQUENCE [LARGE SCALE GENOMIC DNA]</scope>
    <source>
        <strain evidence="4 6">Gsoil 114</strain>
    </source>
</reference>
<evidence type="ECO:0000313" key="3">
    <source>
        <dbReference type="EMBL" id="KHD84944.1"/>
    </source>
</evidence>
<dbReference type="SUPFAM" id="SSF81301">
    <property type="entry name" value="Nucleotidyltransferase"/>
    <property type="match status" value="1"/>
</dbReference>
<dbReference type="EMBL" id="JAAIWK010000004">
    <property type="protein sequence ID" value="NEY19249.1"/>
    <property type="molecule type" value="Genomic_DNA"/>
</dbReference>
<proteinExistence type="predicted"/>
<dbReference type="SMART" id="SM00954">
    <property type="entry name" value="RelA_SpoT"/>
    <property type="match status" value="1"/>
</dbReference>
<dbReference type="PANTHER" id="PTHR47837">
    <property type="entry name" value="GTP PYROPHOSPHOKINASE YJBM"/>
    <property type="match status" value="1"/>
</dbReference>
<dbReference type="UniPathway" id="UPA00908">
    <property type="reaction ID" value="UER00884"/>
</dbReference>
<sequence length="212" mass="24668">MKPSTELKNVLMTYKFGMDVLKTKINIMVEEARIKGKNNPIEHIKTRLKSVDSIKEKLKRKNLEPTIDNIKEKILDVIGVRVVCAFISDIYEIYQLFLNRSDLKVVEVKDYIKHPKPTGYQSLHLIVKVPVQLANQEIYVPAEIQLRTLAMDFWASLEHKIFYKYNRDIPDYLKHELKQAADTVTLLDEKMKSIRDEVIAIDSVRDSLLLPS</sequence>
<comment type="pathway">
    <text evidence="1">Purine metabolism; ppGpp biosynthesis; ppGpp from GTP: step 1/2.</text>
</comment>
<evidence type="ECO:0000259" key="2">
    <source>
        <dbReference type="SMART" id="SM00954"/>
    </source>
</evidence>
<dbReference type="GO" id="GO:0016301">
    <property type="term" value="F:kinase activity"/>
    <property type="evidence" value="ECO:0007669"/>
    <property type="project" value="UniProtKB-KW"/>
</dbReference>
<evidence type="ECO:0000313" key="5">
    <source>
        <dbReference type="Proteomes" id="UP000030588"/>
    </source>
</evidence>
<accession>A0A0A6VEH2</accession>
<dbReference type="AlphaFoldDB" id="A0A0A6VEH2"/>
<organism evidence="3 5">
    <name type="scientific">Heyndrickxia ginsengihumi</name>
    <dbReference type="NCBI Taxonomy" id="363870"/>
    <lineage>
        <taxon>Bacteria</taxon>
        <taxon>Bacillati</taxon>
        <taxon>Bacillota</taxon>
        <taxon>Bacilli</taxon>
        <taxon>Bacillales</taxon>
        <taxon>Bacillaceae</taxon>
        <taxon>Heyndrickxia</taxon>
    </lineage>
</organism>
<keyword evidence="3" id="KW-0418">Kinase</keyword>
<protein>
    <submittedName>
        <fullName evidence="3 4">GTP pyrophosphokinase</fullName>
    </submittedName>
</protein>
<dbReference type="Proteomes" id="UP000030588">
    <property type="component" value="Unassembled WGS sequence"/>
</dbReference>
<dbReference type="RefSeq" id="WP_025727098.1">
    <property type="nucleotide sequence ID" value="NZ_JAAIWK010000004.1"/>
</dbReference>
<dbReference type="STRING" id="363870.NG54_12090"/>
<reference evidence="4 6" key="3">
    <citation type="submission" date="2020-03" db="EMBL/GenBank/DDBJ databases">
        <title>Bacillus aquiflavi sp. nov., isolated from yellow water of strong flavor Chinese baijiu in Yibin region of China.</title>
        <authorList>
            <person name="Xie J."/>
        </authorList>
    </citation>
    <scope>NUCLEOTIDE SEQUENCE [LARGE SCALE GENOMIC DNA]</scope>
    <source>
        <strain evidence="4 6">Gsoil 114</strain>
    </source>
</reference>
<keyword evidence="3" id="KW-0808">Transferase</keyword>
<dbReference type="InterPro" id="IPR007685">
    <property type="entry name" value="RelA_SpoT"/>
</dbReference>
<dbReference type="Pfam" id="PF04607">
    <property type="entry name" value="RelA_SpoT"/>
    <property type="match status" value="1"/>
</dbReference>